<dbReference type="EMBL" id="JAFEKC020000021">
    <property type="protein sequence ID" value="KAK0508419.1"/>
    <property type="molecule type" value="Genomic_DNA"/>
</dbReference>
<dbReference type="GO" id="GO:0045493">
    <property type="term" value="P:xylan catabolic process"/>
    <property type="evidence" value="ECO:0007669"/>
    <property type="project" value="InterPro"/>
</dbReference>
<dbReference type="GO" id="GO:0031222">
    <property type="term" value="P:arabinan catabolic process"/>
    <property type="evidence" value="ECO:0007669"/>
    <property type="project" value="TreeGrafter"/>
</dbReference>
<keyword evidence="7" id="KW-1185">Reference proteome</keyword>
<dbReference type="GO" id="GO:0009044">
    <property type="term" value="F:xylan 1,4-beta-xylosidase activity"/>
    <property type="evidence" value="ECO:0007669"/>
    <property type="project" value="InterPro"/>
</dbReference>
<keyword evidence="4" id="KW-0326">Glycosidase</keyword>
<dbReference type="InterPro" id="IPR036881">
    <property type="entry name" value="Glyco_hydro_3_C_sf"/>
</dbReference>
<dbReference type="PANTHER" id="PTHR42721:SF13">
    <property type="entry name" value="EXO-1,4-BETA-XYLOSIDASE XLND"/>
    <property type="match status" value="1"/>
</dbReference>
<keyword evidence="3" id="KW-0119">Carbohydrate metabolism</keyword>
<comment type="caution">
    <text evidence="6">The sequence shown here is derived from an EMBL/GenBank/DDBJ whole genome shotgun (WGS) entry which is preliminary data.</text>
</comment>
<feature type="domain" description="Fibronectin type III-like" evidence="5">
    <location>
        <begin position="201"/>
        <end position="272"/>
    </location>
</feature>
<protein>
    <recommendedName>
        <fullName evidence="5">Fibronectin type III-like domain-containing protein</fullName>
    </recommendedName>
</protein>
<dbReference type="Pfam" id="PF01915">
    <property type="entry name" value="Glyco_hydro_3_C"/>
    <property type="match status" value="1"/>
</dbReference>
<gene>
    <name evidence="6" type="ORF">JMJ35_009503</name>
</gene>
<evidence type="ECO:0000313" key="6">
    <source>
        <dbReference type="EMBL" id="KAK0508419.1"/>
    </source>
</evidence>
<comment type="similarity">
    <text evidence="1">Belongs to the glycosyl hydrolase 3 family.</text>
</comment>
<evidence type="ECO:0000256" key="1">
    <source>
        <dbReference type="ARBA" id="ARBA00005336"/>
    </source>
</evidence>
<dbReference type="InterPro" id="IPR026891">
    <property type="entry name" value="Fn3-like"/>
</dbReference>
<evidence type="ECO:0000259" key="5">
    <source>
        <dbReference type="SMART" id="SM01217"/>
    </source>
</evidence>
<dbReference type="Gene3D" id="3.40.50.1700">
    <property type="entry name" value="Glycoside hydrolase family 3 C-terminal domain"/>
    <property type="match status" value="1"/>
</dbReference>
<dbReference type="PANTHER" id="PTHR42721">
    <property type="entry name" value="SUGAR HYDROLASE-RELATED"/>
    <property type="match status" value="1"/>
</dbReference>
<dbReference type="GO" id="GO:0046556">
    <property type="term" value="F:alpha-L-arabinofuranosidase activity"/>
    <property type="evidence" value="ECO:0007669"/>
    <property type="project" value="TreeGrafter"/>
</dbReference>
<dbReference type="InterPro" id="IPR002772">
    <property type="entry name" value="Glyco_hydro_3_C"/>
</dbReference>
<evidence type="ECO:0000256" key="2">
    <source>
        <dbReference type="ARBA" id="ARBA00022801"/>
    </source>
</evidence>
<dbReference type="Proteomes" id="UP001166286">
    <property type="component" value="Unassembled WGS sequence"/>
</dbReference>
<reference evidence="6" key="1">
    <citation type="submission" date="2023-03" db="EMBL/GenBank/DDBJ databases">
        <title>Complete genome of Cladonia borealis.</title>
        <authorList>
            <person name="Park H."/>
        </authorList>
    </citation>
    <scope>NUCLEOTIDE SEQUENCE</scope>
    <source>
        <strain evidence="6">ANT050790</strain>
    </source>
</reference>
<dbReference type="InterPro" id="IPR013783">
    <property type="entry name" value="Ig-like_fold"/>
</dbReference>
<evidence type="ECO:0000256" key="3">
    <source>
        <dbReference type="ARBA" id="ARBA00023277"/>
    </source>
</evidence>
<proteinExistence type="inferred from homology"/>
<keyword evidence="2" id="KW-0378">Hydrolase</keyword>
<dbReference type="AlphaFoldDB" id="A0AA39QU62"/>
<organism evidence="6 7">
    <name type="scientific">Cladonia borealis</name>
    <dbReference type="NCBI Taxonomy" id="184061"/>
    <lineage>
        <taxon>Eukaryota</taxon>
        <taxon>Fungi</taxon>
        <taxon>Dikarya</taxon>
        <taxon>Ascomycota</taxon>
        <taxon>Pezizomycotina</taxon>
        <taxon>Lecanoromycetes</taxon>
        <taxon>OSLEUM clade</taxon>
        <taxon>Lecanoromycetidae</taxon>
        <taxon>Lecanorales</taxon>
        <taxon>Lecanorineae</taxon>
        <taxon>Cladoniaceae</taxon>
        <taxon>Cladonia</taxon>
    </lineage>
</organism>
<name>A0AA39QU62_9LECA</name>
<dbReference type="SMART" id="SM01217">
    <property type="entry name" value="Fn3_like"/>
    <property type="match status" value="1"/>
</dbReference>
<evidence type="ECO:0000256" key="4">
    <source>
        <dbReference type="ARBA" id="ARBA00023295"/>
    </source>
</evidence>
<dbReference type="InterPro" id="IPR044993">
    <property type="entry name" value="BXL"/>
</dbReference>
<evidence type="ECO:0000313" key="7">
    <source>
        <dbReference type="Proteomes" id="UP001166286"/>
    </source>
</evidence>
<accession>A0AA39QU62</accession>
<dbReference type="SUPFAM" id="SSF52279">
    <property type="entry name" value="Beta-D-glucan exohydrolase, C-terminal domain"/>
    <property type="match status" value="1"/>
</dbReference>
<dbReference type="Gene3D" id="2.60.40.10">
    <property type="entry name" value="Immunoglobulins"/>
    <property type="match status" value="1"/>
</dbReference>
<sequence length="300" mass="32002">MSDVIIFAGGIDNTVEAEGMDRMNITWPGNQLELISQLSSLGKPVVVLQMGGGQVDSSSLKNNSNINSLIWGGYPGQSGGQAILDILTGARAPAGRLVTTQYPADYVFEFSQDDMSVRPNSSDGNPGQTYKWYTGTPVYEFGTGLFYTNFSISASPSNTSTTFNISDLLSIADPDYAYTDLVPFFNYTVTVTNTGSVASDYTAILFANTTNAGPAPYPNKWVAGFERLASIAPGASATLTIPVTVGNMVRYAESGDAVLYPGNYELGLNNEREAVVPVELVGGDEVVMHWPIAEQQVPPS</sequence>